<dbReference type="AlphaFoldDB" id="A0A0A9GAL5"/>
<reference evidence="1" key="1">
    <citation type="submission" date="2014-09" db="EMBL/GenBank/DDBJ databases">
        <authorList>
            <person name="Magalhaes I.L.F."/>
            <person name="Oliveira U."/>
            <person name="Santos F.R."/>
            <person name="Vidigal T.H.D.A."/>
            <person name="Brescovit A.D."/>
            <person name="Santos A.J."/>
        </authorList>
    </citation>
    <scope>NUCLEOTIDE SEQUENCE</scope>
    <source>
        <tissue evidence="1">Shoot tissue taken approximately 20 cm above the soil surface</tissue>
    </source>
</reference>
<reference evidence="1" key="2">
    <citation type="journal article" date="2015" name="Data Brief">
        <title>Shoot transcriptome of the giant reed, Arundo donax.</title>
        <authorList>
            <person name="Barrero R.A."/>
            <person name="Guerrero F.D."/>
            <person name="Moolhuijzen P."/>
            <person name="Goolsby J.A."/>
            <person name="Tidwell J."/>
            <person name="Bellgard S.E."/>
            <person name="Bellgard M.I."/>
        </authorList>
    </citation>
    <scope>NUCLEOTIDE SEQUENCE</scope>
    <source>
        <tissue evidence="1">Shoot tissue taken approximately 20 cm above the soil surface</tissue>
    </source>
</reference>
<evidence type="ECO:0000313" key="1">
    <source>
        <dbReference type="EMBL" id="JAE17728.1"/>
    </source>
</evidence>
<dbReference type="EMBL" id="GBRH01180168">
    <property type="protein sequence ID" value="JAE17728.1"/>
    <property type="molecule type" value="Transcribed_RNA"/>
</dbReference>
<protein>
    <submittedName>
        <fullName evidence="1">Uncharacterized protein</fullName>
    </submittedName>
</protein>
<proteinExistence type="predicted"/>
<accession>A0A0A9GAL5</accession>
<sequence length="23" mass="2576">MCNRKTCAKQCLLSVTKSTFSLL</sequence>
<name>A0A0A9GAL5_ARUDO</name>
<organism evidence="1">
    <name type="scientific">Arundo donax</name>
    <name type="common">Giant reed</name>
    <name type="synonym">Donax arundinaceus</name>
    <dbReference type="NCBI Taxonomy" id="35708"/>
    <lineage>
        <taxon>Eukaryota</taxon>
        <taxon>Viridiplantae</taxon>
        <taxon>Streptophyta</taxon>
        <taxon>Embryophyta</taxon>
        <taxon>Tracheophyta</taxon>
        <taxon>Spermatophyta</taxon>
        <taxon>Magnoliopsida</taxon>
        <taxon>Liliopsida</taxon>
        <taxon>Poales</taxon>
        <taxon>Poaceae</taxon>
        <taxon>PACMAD clade</taxon>
        <taxon>Arundinoideae</taxon>
        <taxon>Arundineae</taxon>
        <taxon>Arundo</taxon>
    </lineage>
</organism>